<proteinExistence type="predicted"/>
<dbReference type="InterPro" id="IPR009506">
    <property type="entry name" value="YjiS-like"/>
</dbReference>
<evidence type="ECO:0000313" key="2">
    <source>
        <dbReference type="EMBL" id="SCB61564.1"/>
    </source>
</evidence>
<organism evidence="2 3">
    <name type="scientific">Rhizobium aethiopicum</name>
    <dbReference type="NCBI Taxonomy" id="1138170"/>
    <lineage>
        <taxon>Bacteria</taxon>
        <taxon>Pseudomonadati</taxon>
        <taxon>Pseudomonadota</taxon>
        <taxon>Alphaproteobacteria</taxon>
        <taxon>Hyphomicrobiales</taxon>
        <taxon>Rhizobiaceae</taxon>
        <taxon>Rhizobium/Agrobacterium group</taxon>
        <taxon>Rhizobium</taxon>
    </lineage>
</organism>
<sequence length="83" mass="9658">MTYELRQTEISDRFAPGLLTKLATLRIVAPVVLRWWQRRETEQALQWLSDRDLADVGVARHEIRELARSQAKIEVTSVKLRAT</sequence>
<dbReference type="Pfam" id="PF06568">
    <property type="entry name" value="YjiS-like"/>
    <property type="match status" value="1"/>
</dbReference>
<dbReference type="AlphaFoldDB" id="A0A1C3YAZ7"/>
<name>A0A1C3YAZ7_9HYPH</name>
<feature type="domain" description="YjiS-like" evidence="1">
    <location>
        <begin position="33"/>
        <end position="64"/>
    </location>
</feature>
<dbReference type="RefSeq" id="WP_092754006.1">
    <property type="nucleotide sequence ID" value="NZ_FMAJ01000020.1"/>
</dbReference>
<protein>
    <recommendedName>
        <fullName evidence="1">YjiS-like domain-containing protein</fullName>
    </recommendedName>
</protein>
<accession>A0A1C3YAZ7</accession>
<reference evidence="2 3" key="1">
    <citation type="submission" date="2016-08" db="EMBL/GenBank/DDBJ databases">
        <authorList>
            <person name="Seilhamer J.J."/>
        </authorList>
    </citation>
    <scope>NUCLEOTIDE SEQUENCE [LARGE SCALE GENOMIC DNA]</scope>
    <source>
        <strain evidence="2 3">HBR26</strain>
    </source>
</reference>
<gene>
    <name evidence="2" type="ORF">GA0061105_1208</name>
</gene>
<dbReference type="STRING" id="1138170.GA0061105_1208"/>
<evidence type="ECO:0000313" key="3">
    <source>
        <dbReference type="Proteomes" id="UP000198723"/>
    </source>
</evidence>
<dbReference type="Proteomes" id="UP000198723">
    <property type="component" value="Unassembled WGS sequence"/>
</dbReference>
<evidence type="ECO:0000259" key="1">
    <source>
        <dbReference type="Pfam" id="PF06568"/>
    </source>
</evidence>
<dbReference type="EMBL" id="FMAJ01000020">
    <property type="protein sequence ID" value="SCB61564.1"/>
    <property type="molecule type" value="Genomic_DNA"/>
</dbReference>